<evidence type="ECO:0000256" key="1">
    <source>
        <dbReference type="ARBA" id="ARBA00023015"/>
    </source>
</evidence>
<dbReference type="SUPFAM" id="SSF55781">
    <property type="entry name" value="GAF domain-like"/>
    <property type="match status" value="1"/>
</dbReference>
<comment type="caution">
    <text evidence="6">The sequence shown here is derived from an EMBL/GenBank/DDBJ whole genome shotgun (WGS) entry which is preliminary data.</text>
</comment>
<evidence type="ECO:0000256" key="2">
    <source>
        <dbReference type="ARBA" id="ARBA00023125"/>
    </source>
</evidence>
<dbReference type="SMART" id="SM00346">
    <property type="entry name" value="HTH_ICLR"/>
    <property type="match status" value="1"/>
</dbReference>
<dbReference type="Pfam" id="PF09339">
    <property type="entry name" value="HTH_IclR"/>
    <property type="match status" value="1"/>
</dbReference>
<protein>
    <submittedName>
        <fullName evidence="6">IclR family transcriptional regulator</fullName>
    </submittedName>
</protein>
<evidence type="ECO:0000256" key="3">
    <source>
        <dbReference type="ARBA" id="ARBA00023163"/>
    </source>
</evidence>
<keyword evidence="2" id="KW-0238">DNA-binding</keyword>
<dbReference type="PANTHER" id="PTHR30136">
    <property type="entry name" value="HELIX-TURN-HELIX TRANSCRIPTIONAL REGULATOR, ICLR FAMILY"/>
    <property type="match status" value="1"/>
</dbReference>
<dbReference type="EMBL" id="AJLS01000003">
    <property type="protein sequence ID" value="EKN71649.1"/>
    <property type="molecule type" value="Genomic_DNA"/>
</dbReference>
<dbReference type="PROSITE" id="PS51077">
    <property type="entry name" value="HTH_ICLR"/>
    <property type="match status" value="1"/>
</dbReference>
<organism evidence="6 7">
    <name type="scientific">Neobacillus bataviensis LMG 21833</name>
    <dbReference type="NCBI Taxonomy" id="1117379"/>
    <lineage>
        <taxon>Bacteria</taxon>
        <taxon>Bacillati</taxon>
        <taxon>Bacillota</taxon>
        <taxon>Bacilli</taxon>
        <taxon>Bacillales</taxon>
        <taxon>Bacillaceae</taxon>
        <taxon>Neobacillus</taxon>
    </lineage>
</organism>
<dbReference type="Proteomes" id="UP000006316">
    <property type="component" value="Unassembled WGS sequence"/>
</dbReference>
<dbReference type="Gene3D" id="3.30.450.40">
    <property type="match status" value="1"/>
</dbReference>
<evidence type="ECO:0000313" key="6">
    <source>
        <dbReference type="EMBL" id="EKN71649.1"/>
    </source>
</evidence>
<keyword evidence="7" id="KW-1185">Reference proteome</keyword>
<name>K6DTF3_9BACI</name>
<proteinExistence type="predicted"/>
<keyword evidence="3" id="KW-0804">Transcription</keyword>
<accession>K6DTF3</accession>
<dbReference type="InterPro" id="IPR036390">
    <property type="entry name" value="WH_DNA-bd_sf"/>
</dbReference>
<dbReference type="InterPro" id="IPR014757">
    <property type="entry name" value="Tscrpt_reg_IclR_C"/>
</dbReference>
<evidence type="ECO:0000313" key="7">
    <source>
        <dbReference type="Proteomes" id="UP000006316"/>
    </source>
</evidence>
<dbReference type="OrthoDB" id="9791752at2"/>
<dbReference type="AlphaFoldDB" id="K6DTF3"/>
<dbReference type="InterPro" id="IPR036388">
    <property type="entry name" value="WH-like_DNA-bd_sf"/>
</dbReference>
<dbReference type="GO" id="GO:0003677">
    <property type="term" value="F:DNA binding"/>
    <property type="evidence" value="ECO:0007669"/>
    <property type="project" value="UniProtKB-KW"/>
</dbReference>
<dbReference type="Gene3D" id="1.10.10.10">
    <property type="entry name" value="Winged helix-like DNA-binding domain superfamily/Winged helix DNA-binding domain"/>
    <property type="match status" value="1"/>
</dbReference>
<dbReference type="Pfam" id="PF01614">
    <property type="entry name" value="IclR_C"/>
    <property type="match status" value="1"/>
</dbReference>
<dbReference type="PATRIC" id="fig|1117379.3.peg.114"/>
<dbReference type="InterPro" id="IPR050707">
    <property type="entry name" value="HTH_MetabolicPath_Reg"/>
</dbReference>
<evidence type="ECO:0000259" key="5">
    <source>
        <dbReference type="PROSITE" id="PS51078"/>
    </source>
</evidence>
<dbReference type="InterPro" id="IPR029016">
    <property type="entry name" value="GAF-like_dom_sf"/>
</dbReference>
<dbReference type="STRING" id="1117379.BABA_00550"/>
<dbReference type="PANTHER" id="PTHR30136:SF35">
    <property type="entry name" value="HTH-TYPE TRANSCRIPTIONAL REGULATOR RV1719"/>
    <property type="match status" value="1"/>
</dbReference>
<dbReference type="PROSITE" id="PS51078">
    <property type="entry name" value="ICLR_ED"/>
    <property type="match status" value="1"/>
</dbReference>
<feature type="domain" description="HTH iclR-type" evidence="4">
    <location>
        <begin position="9"/>
        <end position="70"/>
    </location>
</feature>
<dbReference type="GO" id="GO:0003700">
    <property type="term" value="F:DNA-binding transcription factor activity"/>
    <property type="evidence" value="ECO:0007669"/>
    <property type="project" value="TreeGrafter"/>
</dbReference>
<gene>
    <name evidence="6" type="ORF">BABA_00550</name>
</gene>
<dbReference type="GO" id="GO:0045892">
    <property type="term" value="P:negative regulation of DNA-templated transcription"/>
    <property type="evidence" value="ECO:0007669"/>
    <property type="project" value="UniProtKB-ARBA"/>
</dbReference>
<keyword evidence="1" id="KW-0805">Transcription regulation</keyword>
<sequence length="256" mass="28379">MSESKRTSYGNVSHALDILLFFREHEDCSLGEMAEMLEMKKSYLSKLLHDMEEKGFISQDTSTGKYQLGLSCLEVGNAYEKRLDIRKVAHPHLIKLSSATNELVHLGVLDSNIVVLLDRIMNQGSGLRLQFHLSLTSPPYATGLGKVLLAYSDPKMVDDYLSTAKLEPHSPHTTVDPNMILAELEQIRLKGYYLSFETFESGISCVAAPVFSRHGKIAAAISICAPSIRIMSKQKELVNHLLENTSEISSKLGHGS</sequence>
<evidence type="ECO:0000259" key="4">
    <source>
        <dbReference type="PROSITE" id="PS51077"/>
    </source>
</evidence>
<dbReference type="InterPro" id="IPR005471">
    <property type="entry name" value="Tscrpt_reg_IclR_N"/>
</dbReference>
<dbReference type="SUPFAM" id="SSF46785">
    <property type="entry name" value="Winged helix' DNA-binding domain"/>
    <property type="match status" value="1"/>
</dbReference>
<dbReference type="eggNOG" id="COG1414">
    <property type="taxonomic scope" value="Bacteria"/>
</dbReference>
<reference evidence="6 7" key="1">
    <citation type="journal article" date="2012" name="Front. Microbiol.">
        <title>Redundancy and modularity in membrane-associated dissimilatory nitrate reduction in Bacillus.</title>
        <authorList>
            <person name="Heylen K."/>
            <person name="Keltjens J."/>
        </authorList>
    </citation>
    <scope>NUCLEOTIDE SEQUENCE [LARGE SCALE GENOMIC DNA]</scope>
    <source>
        <strain evidence="7">LMG 21833T</strain>
    </source>
</reference>
<feature type="domain" description="IclR-ED" evidence="5">
    <location>
        <begin position="71"/>
        <end position="254"/>
    </location>
</feature>